<dbReference type="InterPro" id="IPR006620">
    <property type="entry name" value="Pro_4_hyd_alph"/>
</dbReference>
<evidence type="ECO:0000256" key="1">
    <source>
        <dbReference type="ARBA" id="ARBA00001961"/>
    </source>
</evidence>
<evidence type="ECO:0000256" key="6">
    <source>
        <dbReference type="ARBA" id="ARBA00023004"/>
    </source>
</evidence>
<dbReference type="GO" id="GO:0031418">
    <property type="term" value="F:L-ascorbic acid binding"/>
    <property type="evidence" value="ECO:0007669"/>
    <property type="project" value="UniProtKB-KW"/>
</dbReference>
<dbReference type="OrthoDB" id="76265at2759"/>
<comment type="cofactor">
    <cofactor evidence="1">
        <name>L-ascorbate</name>
        <dbReference type="ChEBI" id="CHEBI:38290"/>
    </cofactor>
</comment>
<keyword evidence="3" id="KW-0847">Vitamin C</keyword>
<proteinExistence type="predicted"/>
<evidence type="ECO:0000259" key="9">
    <source>
        <dbReference type="PROSITE" id="PS51471"/>
    </source>
</evidence>
<name>A0A482XF00_LAOST</name>
<dbReference type="InParanoid" id="A0A482XF00"/>
<dbReference type="Proteomes" id="UP000291343">
    <property type="component" value="Unassembled WGS sequence"/>
</dbReference>
<dbReference type="GO" id="GO:0071456">
    <property type="term" value="P:cellular response to hypoxia"/>
    <property type="evidence" value="ECO:0007669"/>
    <property type="project" value="TreeGrafter"/>
</dbReference>
<dbReference type="SMR" id="A0A482XF00"/>
<protein>
    <recommendedName>
        <fullName evidence="7">hypoxia-inducible factor-proline dioxygenase</fullName>
        <ecNumber evidence="7">1.14.11.29</ecNumber>
    </recommendedName>
</protein>
<dbReference type="EC" id="1.14.11.29" evidence="7"/>
<comment type="caution">
    <text evidence="10">The sequence shown here is derived from an EMBL/GenBank/DDBJ whole genome shotgun (WGS) entry which is preliminary data.</text>
</comment>
<accession>A0A482XF00</accession>
<reference evidence="10 11" key="1">
    <citation type="journal article" date="2017" name="Gigascience">
        <title>Genome sequence of the small brown planthopper, Laodelphax striatellus.</title>
        <authorList>
            <person name="Zhu J."/>
            <person name="Jiang F."/>
            <person name="Wang X."/>
            <person name="Yang P."/>
            <person name="Bao Y."/>
            <person name="Zhao W."/>
            <person name="Wang W."/>
            <person name="Lu H."/>
            <person name="Wang Q."/>
            <person name="Cui N."/>
            <person name="Li J."/>
            <person name="Chen X."/>
            <person name="Luo L."/>
            <person name="Yu J."/>
            <person name="Kang L."/>
            <person name="Cui F."/>
        </authorList>
    </citation>
    <scope>NUCLEOTIDE SEQUENCE [LARGE SCALE GENOMIC DNA]</scope>
    <source>
        <strain evidence="10">Lst14</strain>
    </source>
</reference>
<dbReference type="Gene3D" id="2.60.120.620">
    <property type="entry name" value="q2cbj1_9rhob like domain"/>
    <property type="match status" value="1"/>
</dbReference>
<dbReference type="EMBL" id="QKKF02011937">
    <property type="protein sequence ID" value="RZF43941.1"/>
    <property type="molecule type" value="Genomic_DNA"/>
</dbReference>
<keyword evidence="5" id="KW-0560">Oxidoreductase</keyword>
<dbReference type="InterPro" id="IPR044862">
    <property type="entry name" value="Pro_4_hyd_alph_FE2OG_OXY"/>
</dbReference>
<keyword evidence="6" id="KW-0408">Iron</keyword>
<keyword evidence="2" id="KW-0479">Metal-binding</keyword>
<keyword evidence="4" id="KW-0223">Dioxygenase</keyword>
<dbReference type="PANTHER" id="PTHR12907">
    <property type="entry name" value="EGL NINE HOMOLOG-RELATED"/>
    <property type="match status" value="1"/>
</dbReference>
<evidence type="ECO:0000256" key="5">
    <source>
        <dbReference type="ARBA" id="ARBA00023002"/>
    </source>
</evidence>
<dbReference type="AlphaFoldDB" id="A0A482XF00"/>
<organism evidence="10 11">
    <name type="scientific">Laodelphax striatellus</name>
    <name type="common">Small brown planthopper</name>
    <name type="synonym">Delphax striatella</name>
    <dbReference type="NCBI Taxonomy" id="195883"/>
    <lineage>
        <taxon>Eukaryota</taxon>
        <taxon>Metazoa</taxon>
        <taxon>Ecdysozoa</taxon>
        <taxon>Arthropoda</taxon>
        <taxon>Hexapoda</taxon>
        <taxon>Insecta</taxon>
        <taxon>Pterygota</taxon>
        <taxon>Neoptera</taxon>
        <taxon>Paraneoptera</taxon>
        <taxon>Hemiptera</taxon>
        <taxon>Auchenorrhyncha</taxon>
        <taxon>Fulgoroidea</taxon>
        <taxon>Delphacidae</taxon>
        <taxon>Criomorphinae</taxon>
        <taxon>Laodelphax</taxon>
    </lineage>
</organism>
<evidence type="ECO:0000256" key="4">
    <source>
        <dbReference type="ARBA" id="ARBA00022964"/>
    </source>
</evidence>
<dbReference type="InterPro" id="IPR051559">
    <property type="entry name" value="HIF_prolyl_hydroxylases"/>
</dbReference>
<sequence length="293" mass="33748">MSNFGDIRVQDALDMFSYRRRNDLAVKEFNELTLENDSKFLGVCDRDELDIIEKVTMHVIRDMDKYGVCVVDEFLGKDRGTSVLNEVVGMYEKGNFEDGRLVSGSDTADSKLKTIRGDQISWIDGTENNCKNIGMLINMVDSIIMRANRQADNGVMGNYNIVGRTKAMVACYPGDGSHYVKHVDNPNKDGRCITAIYYLNRDWDVEEDGGLLRIFPDGWKDQVADIQPLFDRILFFWSDRRNPHEVQAAFRTRYAITLWYFDAAEREEACRRYERERKINLQSNGNGLRTIVC</sequence>
<dbReference type="PROSITE" id="PS51471">
    <property type="entry name" value="FE2OG_OXY"/>
    <property type="match status" value="1"/>
</dbReference>
<evidence type="ECO:0000313" key="10">
    <source>
        <dbReference type="EMBL" id="RZF43941.1"/>
    </source>
</evidence>
<dbReference type="Pfam" id="PF13640">
    <property type="entry name" value="2OG-FeII_Oxy_3"/>
    <property type="match status" value="1"/>
</dbReference>
<dbReference type="GO" id="GO:0008198">
    <property type="term" value="F:ferrous iron binding"/>
    <property type="evidence" value="ECO:0007669"/>
    <property type="project" value="TreeGrafter"/>
</dbReference>
<dbReference type="STRING" id="195883.A0A482XF00"/>
<comment type="catalytic activity">
    <reaction evidence="8">
        <text>L-prolyl-[hypoxia-inducible factor alpha subunit] + 2-oxoglutarate + O2 = trans-4-hydroxy-L-prolyl-[hypoxia-inducible factor alpha subunit] + succinate + CO2</text>
        <dbReference type="Rhea" id="RHEA:48400"/>
        <dbReference type="Rhea" id="RHEA-COMP:12093"/>
        <dbReference type="Rhea" id="RHEA-COMP:12094"/>
        <dbReference type="ChEBI" id="CHEBI:15379"/>
        <dbReference type="ChEBI" id="CHEBI:16526"/>
        <dbReference type="ChEBI" id="CHEBI:16810"/>
        <dbReference type="ChEBI" id="CHEBI:30031"/>
        <dbReference type="ChEBI" id="CHEBI:50342"/>
        <dbReference type="ChEBI" id="CHEBI:61965"/>
        <dbReference type="EC" id="1.14.11.29"/>
    </reaction>
</comment>
<evidence type="ECO:0000256" key="3">
    <source>
        <dbReference type="ARBA" id="ARBA00022896"/>
    </source>
</evidence>
<dbReference type="PANTHER" id="PTHR12907:SF26">
    <property type="entry name" value="HIF PROLYL HYDROXYLASE, ISOFORM C"/>
    <property type="match status" value="1"/>
</dbReference>
<evidence type="ECO:0000313" key="11">
    <source>
        <dbReference type="Proteomes" id="UP000291343"/>
    </source>
</evidence>
<keyword evidence="11" id="KW-1185">Reference proteome</keyword>
<evidence type="ECO:0000256" key="8">
    <source>
        <dbReference type="ARBA" id="ARBA00049134"/>
    </source>
</evidence>
<feature type="domain" description="Fe2OG dioxygenase" evidence="9">
    <location>
        <begin position="163"/>
        <end position="262"/>
    </location>
</feature>
<dbReference type="SMART" id="SM00702">
    <property type="entry name" value="P4Hc"/>
    <property type="match status" value="1"/>
</dbReference>
<dbReference type="InterPro" id="IPR005123">
    <property type="entry name" value="Oxoglu/Fe-dep_dioxygenase_dom"/>
</dbReference>
<evidence type="ECO:0000256" key="2">
    <source>
        <dbReference type="ARBA" id="ARBA00022723"/>
    </source>
</evidence>
<gene>
    <name evidence="10" type="ORF">LSTR_LSTR006749</name>
</gene>
<evidence type="ECO:0000256" key="7">
    <source>
        <dbReference type="ARBA" id="ARBA00039004"/>
    </source>
</evidence>
<dbReference type="GO" id="GO:0160082">
    <property type="term" value="F:hypoxia-inducible factor-proline dioxygenase activity"/>
    <property type="evidence" value="ECO:0007669"/>
    <property type="project" value="UniProtKB-EC"/>
</dbReference>